<organism evidence="2 3">
    <name type="scientific">Chitinophaga pinensis</name>
    <dbReference type="NCBI Taxonomy" id="79329"/>
    <lineage>
        <taxon>Bacteria</taxon>
        <taxon>Pseudomonadati</taxon>
        <taxon>Bacteroidota</taxon>
        <taxon>Chitinophagia</taxon>
        <taxon>Chitinophagales</taxon>
        <taxon>Chitinophagaceae</taxon>
        <taxon>Chitinophaga</taxon>
    </lineage>
</organism>
<dbReference type="EMBL" id="VOHS01000008">
    <property type="protein sequence ID" value="TWW00608.1"/>
    <property type="molecule type" value="Genomic_DNA"/>
</dbReference>
<keyword evidence="1" id="KW-0732">Signal</keyword>
<accession>A0A5C6LVK2</accession>
<evidence type="ECO:0000256" key="1">
    <source>
        <dbReference type="SAM" id="SignalP"/>
    </source>
</evidence>
<keyword evidence="3" id="KW-1185">Reference proteome</keyword>
<dbReference type="Proteomes" id="UP000318815">
    <property type="component" value="Unassembled WGS sequence"/>
</dbReference>
<reference evidence="2 3" key="1">
    <citation type="submission" date="2019-08" db="EMBL/GenBank/DDBJ databases">
        <title>Whole genome sequencing of chitin degrading bacteria Chitinophaga pinensis YS16.</title>
        <authorList>
            <person name="Singh R.P."/>
            <person name="Manchanda G."/>
            <person name="Maurya I.K."/>
            <person name="Joshi N.K."/>
            <person name="Srivastava A.K."/>
        </authorList>
    </citation>
    <scope>NUCLEOTIDE SEQUENCE [LARGE SCALE GENOMIC DNA]</scope>
    <source>
        <strain evidence="2 3">YS-16</strain>
    </source>
</reference>
<comment type="caution">
    <text evidence="2">The sequence shown here is derived from an EMBL/GenBank/DDBJ whole genome shotgun (WGS) entry which is preliminary data.</text>
</comment>
<dbReference type="PROSITE" id="PS51257">
    <property type="entry name" value="PROKAR_LIPOPROTEIN"/>
    <property type="match status" value="1"/>
</dbReference>
<dbReference type="OrthoDB" id="82671at563835"/>
<evidence type="ECO:0000313" key="2">
    <source>
        <dbReference type="EMBL" id="TWW00608.1"/>
    </source>
</evidence>
<evidence type="ECO:0000313" key="3">
    <source>
        <dbReference type="Proteomes" id="UP000318815"/>
    </source>
</evidence>
<feature type="chain" id="PRO_5023142601" evidence="1">
    <location>
        <begin position="21"/>
        <end position="107"/>
    </location>
</feature>
<feature type="signal peptide" evidence="1">
    <location>
        <begin position="1"/>
        <end position="20"/>
    </location>
</feature>
<gene>
    <name evidence="2" type="ORF">FEF09_11235</name>
</gene>
<protein>
    <submittedName>
        <fullName evidence="2">Uncharacterized protein</fullName>
    </submittedName>
</protein>
<dbReference type="AlphaFoldDB" id="A0A5C6LVK2"/>
<proteinExistence type="predicted"/>
<name>A0A5C6LVK2_9BACT</name>
<sequence length="107" mass="12145">MKFPIVLLSAMLFISGCATLQETGGITQQPPYTPLHEKDVASLRTYYSTDTLIIRDTYVGYATTVPLKRVEILRPYTILEKWDGKHKRYYALDSQQDLSGAQCLQKA</sequence>
<dbReference type="RefSeq" id="WP_146305193.1">
    <property type="nucleotide sequence ID" value="NZ_VOHS01000008.1"/>
</dbReference>